<proteinExistence type="inferred from homology"/>
<dbReference type="GO" id="GO:0004674">
    <property type="term" value="F:protein serine/threonine kinase activity"/>
    <property type="evidence" value="ECO:0007669"/>
    <property type="project" value="UniProtKB-KW"/>
</dbReference>
<keyword evidence="10" id="KW-0472">Membrane</keyword>
<dbReference type="PROSITE" id="PS00107">
    <property type="entry name" value="PROTEIN_KINASE_ATP"/>
    <property type="match status" value="1"/>
</dbReference>
<evidence type="ECO:0000256" key="9">
    <source>
        <dbReference type="ARBA" id="ARBA00022989"/>
    </source>
</evidence>
<dbReference type="PANTHER" id="PTHR27008">
    <property type="entry name" value="OS04G0122200 PROTEIN"/>
    <property type="match status" value="1"/>
</dbReference>
<evidence type="ECO:0000256" key="2">
    <source>
        <dbReference type="ARBA" id="ARBA00022614"/>
    </source>
</evidence>
<evidence type="ECO:0000256" key="1">
    <source>
        <dbReference type="ARBA" id="ARBA00004370"/>
    </source>
</evidence>
<keyword evidence="4" id="KW-0812">Transmembrane</keyword>
<keyword evidence="8 11" id="KW-0067">ATP-binding</keyword>
<feature type="domain" description="Protein kinase" evidence="13">
    <location>
        <begin position="42"/>
        <end position="213"/>
    </location>
</feature>
<dbReference type="Gene3D" id="3.30.200.20">
    <property type="entry name" value="Phosphorylase Kinase, domain 1"/>
    <property type="match status" value="1"/>
</dbReference>
<reference evidence="15" key="1">
    <citation type="journal article" date="2017" name="Nat. Commun.">
        <title>The asparagus genome sheds light on the origin and evolution of a young Y chromosome.</title>
        <authorList>
            <person name="Harkess A."/>
            <person name="Zhou J."/>
            <person name="Xu C."/>
            <person name="Bowers J.E."/>
            <person name="Van der Hulst R."/>
            <person name="Ayyampalayam S."/>
            <person name="Mercati F."/>
            <person name="Riccardi P."/>
            <person name="McKain M.R."/>
            <person name="Kakrana A."/>
            <person name="Tang H."/>
            <person name="Ray J."/>
            <person name="Groenendijk J."/>
            <person name="Arikit S."/>
            <person name="Mathioni S.M."/>
            <person name="Nakano M."/>
            <person name="Shan H."/>
            <person name="Telgmann-Rauber A."/>
            <person name="Kanno A."/>
            <person name="Yue Z."/>
            <person name="Chen H."/>
            <person name="Li W."/>
            <person name="Chen Y."/>
            <person name="Xu X."/>
            <person name="Zhang Y."/>
            <person name="Luo S."/>
            <person name="Chen H."/>
            <person name="Gao J."/>
            <person name="Mao Z."/>
            <person name="Pires J.C."/>
            <person name="Luo M."/>
            <person name="Kudrna D."/>
            <person name="Wing R.A."/>
            <person name="Meyers B.C."/>
            <person name="Yi K."/>
            <person name="Kong H."/>
            <person name="Lavrijsen P."/>
            <person name="Sunseri F."/>
            <person name="Falavigna A."/>
            <person name="Ye Y."/>
            <person name="Leebens-Mack J.H."/>
            <person name="Chen G."/>
        </authorList>
    </citation>
    <scope>NUCLEOTIDE SEQUENCE [LARGE SCALE GENOMIC DNA]</scope>
    <source>
        <strain evidence="15">cv. DH0086</strain>
    </source>
</reference>
<organism evidence="14 15">
    <name type="scientific">Asparagus officinalis</name>
    <name type="common">Garden asparagus</name>
    <dbReference type="NCBI Taxonomy" id="4686"/>
    <lineage>
        <taxon>Eukaryota</taxon>
        <taxon>Viridiplantae</taxon>
        <taxon>Streptophyta</taxon>
        <taxon>Embryophyta</taxon>
        <taxon>Tracheophyta</taxon>
        <taxon>Spermatophyta</taxon>
        <taxon>Magnoliopsida</taxon>
        <taxon>Liliopsida</taxon>
        <taxon>Asparagales</taxon>
        <taxon>Asparagaceae</taxon>
        <taxon>Asparagoideae</taxon>
        <taxon>Asparagus</taxon>
    </lineage>
</organism>
<dbReference type="EMBL" id="CM007384">
    <property type="protein sequence ID" value="ONK71557.1"/>
    <property type="molecule type" value="Genomic_DNA"/>
</dbReference>
<evidence type="ECO:0000313" key="14">
    <source>
        <dbReference type="EMBL" id="ONK71557.1"/>
    </source>
</evidence>
<name>A0A5P1F2C7_ASPOF</name>
<gene>
    <name evidence="14" type="ORF">A4U43_C04F9880</name>
</gene>
<evidence type="ECO:0000313" key="15">
    <source>
        <dbReference type="Proteomes" id="UP000243459"/>
    </source>
</evidence>
<evidence type="ECO:0000256" key="12">
    <source>
        <dbReference type="RuleBase" id="RU000304"/>
    </source>
</evidence>
<keyword evidence="9" id="KW-1133">Transmembrane helix</keyword>
<keyword evidence="5" id="KW-0677">Repeat</keyword>
<dbReference type="InterPro" id="IPR051809">
    <property type="entry name" value="Plant_receptor-like_S/T_kinase"/>
</dbReference>
<dbReference type="SUPFAM" id="SSF56112">
    <property type="entry name" value="Protein kinase-like (PK-like)"/>
    <property type="match status" value="1"/>
</dbReference>
<dbReference type="SMART" id="SM00220">
    <property type="entry name" value="S_TKc"/>
    <property type="match status" value="1"/>
</dbReference>
<evidence type="ECO:0000256" key="11">
    <source>
        <dbReference type="PROSITE-ProRule" id="PRU10141"/>
    </source>
</evidence>
<dbReference type="InterPro" id="IPR008271">
    <property type="entry name" value="Ser/Thr_kinase_AS"/>
</dbReference>
<keyword evidence="6 11" id="KW-0547">Nucleotide-binding</keyword>
<comment type="similarity">
    <text evidence="12">Belongs to the protein kinase superfamily.</text>
</comment>
<protein>
    <recommendedName>
        <fullName evidence="13">Protein kinase domain-containing protein</fullName>
    </recommendedName>
</protein>
<keyword evidence="3" id="KW-0808">Transferase</keyword>
<comment type="subcellular location">
    <subcellularLocation>
        <location evidence="1">Membrane</location>
    </subcellularLocation>
</comment>
<dbReference type="Gramene" id="ONK71557">
    <property type="protein sequence ID" value="ONK71557"/>
    <property type="gene ID" value="A4U43_C04F9880"/>
</dbReference>
<evidence type="ECO:0000256" key="5">
    <source>
        <dbReference type="ARBA" id="ARBA00022737"/>
    </source>
</evidence>
<dbReference type="InterPro" id="IPR000719">
    <property type="entry name" value="Prot_kinase_dom"/>
</dbReference>
<evidence type="ECO:0000256" key="4">
    <source>
        <dbReference type="ARBA" id="ARBA00022692"/>
    </source>
</evidence>
<dbReference type="InterPro" id="IPR011009">
    <property type="entry name" value="Kinase-like_dom_sf"/>
</dbReference>
<dbReference type="InterPro" id="IPR017441">
    <property type="entry name" value="Protein_kinase_ATP_BS"/>
</dbReference>
<dbReference type="OMA" id="EMIVREY"/>
<dbReference type="GO" id="GO:0016020">
    <property type="term" value="C:membrane"/>
    <property type="evidence" value="ECO:0007669"/>
    <property type="project" value="UniProtKB-SubCell"/>
</dbReference>
<evidence type="ECO:0000256" key="8">
    <source>
        <dbReference type="ARBA" id="ARBA00022840"/>
    </source>
</evidence>
<keyword evidence="2" id="KW-0433">Leucine-rich repeat</keyword>
<evidence type="ECO:0000256" key="6">
    <source>
        <dbReference type="ARBA" id="ARBA00022741"/>
    </source>
</evidence>
<evidence type="ECO:0000256" key="7">
    <source>
        <dbReference type="ARBA" id="ARBA00022777"/>
    </source>
</evidence>
<dbReference type="Gene3D" id="1.10.510.10">
    <property type="entry name" value="Transferase(Phosphotransferase) domain 1"/>
    <property type="match status" value="1"/>
</dbReference>
<dbReference type="GO" id="GO:0005524">
    <property type="term" value="F:ATP binding"/>
    <property type="evidence" value="ECO:0007669"/>
    <property type="project" value="UniProtKB-UniRule"/>
</dbReference>
<dbReference type="Proteomes" id="UP000243459">
    <property type="component" value="Chromosome 4"/>
</dbReference>
<dbReference type="PROSITE" id="PS00108">
    <property type="entry name" value="PROTEIN_KINASE_ST"/>
    <property type="match status" value="1"/>
</dbReference>
<evidence type="ECO:0000256" key="10">
    <source>
        <dbReference type="ARBA" id="ARBA00023136"/>
    </source>
</evidence>
<accession>A0A5P1F2C7</accession>
<sequence>MFAFAQELFDEMIVREYYGDFPGLNDHRLISYHELVRATDNFNKVNLIGKGSFGSVYRGCLDDGLIVAVKVLNLEVEGASNSFESEYQALCVVRHRNLIKIISICSSPDFKALVLQFMPKGNLDQLLYSDTRHLSLLQILNIMVDVSLALEYLHHHHPHTVLHCDLKPSNVLLDEEMTAHVSDFGIAKLLLGSMSVVSASTPGTIGYIAPVAC</sequence>
<dbReference type="Pfam" id="PF00069">
    <property type="entry name" value="Pkinase"/>
    <property type="match status" value="1"/>
</dbReference>
<keyword evidence="15" id="KW-1185">Reference proteome</keyword>
<dbReference type="PANTHER" id="PTHR27008:SF497">
    <property type="entry name" value="OS11G0695000 PROTEIN"/>
    <property type="match status" value="1"/>
</dbReference>
<keyword evidence="7" id="KW-0418">Kinase</keyword>
<evidence type="ECO:0000259" key="13">
    <source>
        <dbReference type="PROSITE" id="PS50011"/>
    </source>
</evidence>
<dbReference type="PROSITE" id="PS50011">
    <property type="entry name" value="PROTEIN_KINASE_DOM"/>
    <property type="match status" value="1"/>
</dbReference>
<keyword evidence="12" id="KW-0723">Serine/threonine-protein kinase</keyword>
<feature type="binding site" evidence="11">
    <location>
        <position position="70"/>
    </location>
    <ligand>
        <name>ATP</name>
        <dbReference type="ChEBI" id="CHEBI:30616"/>
    </ligand>
</feature>
<evidence type="ECO:0000256" key="3">
    <source>
        <dbReference type="ARBA" id="ARBA00022679"/>
    </source>
</evidence>
<dbReference type="AlphaFoldDB" id="A0A5P1F2C7"/>
<dbReference type="FunFam" id="3.30.200.20:FF:000661">
    <property type="entry name" value="Serine-threonine protein kinase plant-type"/>
    <property type="match status" value="1"/>
</dbReference>